<accession>A0A6L7EPA8</accession>
<sequence>MDEVRRVAGTLALTVHGPSGVVDLVVPPEAQVDDVAREYAAQCRLQFAPVLHRRDGAELAADRSLAELGVRAGEVLAAGGAIRGSALTERPGPPEVVAPGASSAAWFCAAVGVAALAGWFAAHEGGPDSQQGQLTIGLLALSTVLGVLPVGRFSAHRTVAAPAFAAAAAFAVLYSPEPVRLPTVVGVTALVAAVTAAVARALDVEGDEALRVWILVGVGLFLVTGAGALLRASPELVWGVLLVAAVLAARIVPGLAVDVPDQYLLDIERLAVSAWSARERPVGRRGRMVVPPGAVATVAGRGARIITASSAGVWAVVAVSAPMLLATATLPVDRIGARVMVGLAGAALLLAARSYRHPAARTMLRGAGLTCWAALLVVVLGFVSASWTVAIGLVGIVLAVVLVVVAVATGRGWRSAWWARRAEVAEGLAGAGTIAALVVASGLFRALWEIKFRV</sequence>
<evidence type="ECO:0000313" key="2">
    <source>
        <dbReference type="EMBL" id="MXG89143.1"/>
    </source>
</evidence>
<feature type="transmembrane region" description="Helical" evidence="1">
    <location>
        <begin position="158"/>
        <end position="175"/>
    </location>
</feature>
<keyword evidence="1" id="KW-0812">Transmembrane</keyword>
<evidence type="ECO:0000313" key="3">
    <source>
        <dbReference type="Proteomes" id="UP000473325"/>
    </source>
</evidence>
<dbReference type="AlphaFoldDB" id="A0A6L7EPA8"/>
<feature type="transmembrane region" description="Helical" evidence="1">
    <location>
        <begin position="428"/>
        <end position="448"/>
    </location>
</feature>
<keyword evidence="1" id="KW-0472">Membrane</keyword>
<dbReference type="RefSeq" id="WP_160876263.1">
    <property type="nucleotide sequence ID" value="NZ_WUEK01000003.1"/>
</dbReference>
<feature type="transmembrane region" description="Helical" evidence="1">
    <location>
        <begin position="236"/>
        <end position="257"/>
    </location>
</feature>
<feature type="transmembrane region" description="Helical" evidence="1">
    <location>
        <begin position="209"/>
        <end position="230"/>
    </location>
</feature>
<feature type="transmembrane region" description="Helical" evidence="1">
    <location>
        <begin position="134"/>
        <end position="151"/>
    </location>
</feature>
<dbReference type="EMBL" id="WUEK01000003">
    <property type="protein sequence ID" value="MXG89143.1"/>
    <property type="molecule type" value="Genomic_DNA"/>
</dbReference>
<protein>
    <recommendedName>
        <fullName evidence="4">Type VII secretion integral membrane protein EccD</fullName>
    </recommendedName>
</protein>
<comment type="caution">
    <text evidence="2">The sequence shown here is derived from an EMBL/GenBank/DDBJ whole genome shotgun (WGS) entry which is preliminary data.</text>
</comment>
<reference evidence="2 3" key="1">
    <citation type="submission" date="2019-12" db="EMBL/GenBank/DDBJ databases">
        <authorList>
            <person name="Kun Z."/>
        </authorList>
    </citation>
    <scope>NUCLEOTIDE SEQUENCE [LARGE SCALE GENOMIC DNA]</scope>
    <source>
        <strain evidence="2 3">YIM 123512</strain>
    </source>
</reference>
<keyword evidence="3" id="KW-1185">Reference proteome</keyword>
<proteinExistence type="predicted"/>
<feature type="transmembrane region" description="Helical" evidence="1">
    <location>
        <begin position="335"/>
        <end position="352"/>
    </location>
</feature>
<gene>
    <name evidence="2" type="ORF">GRQ65_06220</name>
</gene>
<evidence type="ECO:0000256" key="1">
    <source>
        <dbReference type="SAM" id="Phobius"/>
    </source>
</evidence>
<keyword evidence="1" id="KW-1133">Transmembrane helix</keyword>
<dbReference type="Proteomes" id="UP000473325">
    <property type="component" value="Unassembled WGS sequence"/>
</dbReference>
<organism evidence="2 3">
    <name type="scientific">Nocardioides flavescens</name>
    <dbReference type="NCBI Taxonomy" id="2691959"/>
    <lineage>
        <taxon>Bacteria</taxon>
        <taxon>Bacillati</taxon>
        <taxon>Actinomycetota</taxon>
        <taxon>Actinomycetes</taxon>
        <taxon>Propionibacteriales</taxon>
        <taxon>Nocardioidaceae</taxon>
        <taxon>Nocardioides</taxon>
    </lineage>
</organism>
<name>A0A6L7EPA8_9ACTN</name>
<feature type="transmembrane region" description="Helical" evidence="1">
    <location>
        <begin position="311"/>
        <end position="329"/>
    </location>
</feature>
<feature type="transmembrane region" description="Helical" evidence="1">
    <location>
        <begin position="364"/>
        <end position="383"/>
    </location>
</feature>
<evidence type="ECO:0008006" key="4">
    <source>
        <dbReference type="Google" id="ProtNLM"/>
    </source>
</evidence>
<feature type="transmembrane region" description="Helical" evidence="1">
    <location>
        <begin position="389"/>
        <end position="408"/>
    </location>
</feature>
<feature type="transmembrane region" description="Helical" evidence="1">
    <location>
        <begin position="104"/>
        <end position="122"/>
    </location>
</feature>
<feature type="transmembrane region" description="Helical" evidence="1">
    <location>
        <begin position="181"/>
        <end position="202"/>
    </location>
</feature>